<dbReference type="PANTHER" id="PTHR10572:SF24">
    <property type="entry name" value="3-HYDROXY-3-METHYLGLUTARYL-COENZYME A REDUCTASE"/>
    <property type="match status" value="1"/>
</dbReference>
<feature type="region of interest" description="Disordered" evidence="5">
    <location>
        <begin position="1"/>
        <end position="22"/>
    </location>
</feature>
<dbReference type="PRINTS" id="PR00071">
    <property type="entry name" value="HMGCOARDTASE"/>
</dbReference>
<dbReference type="EMBL" id="BMXA01000001">
    <property type="protein sequence ID" value="GGZ96426.1"/>
    <property type="molecule type" value="Genomic_DNA"/>
</dbReference>
<dbReference type="RefSeq" id="WP_189398033.1">
    <property type="nucleotide sequence ID" value="NZ_BMXA01000001.1"/>
</dbReference>
<dbReference type="GO" id="GO:0004420">
    <property type="term" value="F:hydroxymethylglutaryl-CoA reductase (NADPH) activity"/>
    <property type="evidence" value="ECO:0007669"/>
    <property type="project" value="UniProtKB-EC"/>
</dbReference>
<comment type="similarity">
    <text evidence="1">Belongs to the HMG-CoA reductase family.</text>
</comment>
<dbReference type="InterPro" id="IPR023074">
    <property type="entry name" value="HMG_CoA_Rdtase_cat_sf"/>
</dbReference>
<evidence type="ECO:0000313" key="6">
    <source>
        <dbReference type="EMBL" id="GGZ96426.1"/>
    </source>
</evidence>
<dbReference type="Proteomes" id="UP000614811">
    <property type="component" value="Unassembled WGS sequence"/>
</dbReference>
<feature type="compositionally biased region" description="Low complexity" evidence="5">
    <location>
        <begin position="1"/>
        <end position="12"/>
    </location>
</feature>
<keyword evidence="7" id="KW-1185">Reference proteome</keyword>
<dbReference type="InterPro" id="IPR002202">
    <property type="entry name" value="HMG_CoA_Rdtase"/>
</dbReference>
<keyword evidence="3" id="KW-0521">NADP</keyword>
<sequence length="398" mass="42788">MSNDNANSSSSAPKIPRQTNDYTSEAVAERQQFVYDQTQVSLKHVTHGSLPLDSLAGNIENYIGVAQVPIGLAGPLRINGQHAQGDFYIPMATTEGTLVASYSRGMRVLSELGGVTTTVIERYMQRAPVFHFDDAQQACDFGDWVAQNMIAIRDAAEATTSVGKLSHIEQYGVSRMRFLRFNYTTGDAAGQNMCGKATLAACQWIQRHYPKPVRYTLSGAIDTDKKHSQINTLHSRGARVVAEAVLPKQLIHEVMRVDTRDMFAARQVSNVGALLAGSVNNGLHAANGLAALFIATGQDAANIAESHAGIVYVDLLENGDLYWSITLPSVIIATYGGGTGLGSQRECLEIMDCYGKGNALKFAEICAATVLAGELSLAAAVLAGDWVASHDRLGRNRP</sequence>
<dbReference type="EC" id="1.1.1.34" evidence="2"/>
<dbReference type="GO" id="GO:0008299">
    <property type="term" value="P:isoprenoid biosynthetic process"/>
    <property type="evidence" value="ECO:0007669"/>
    <property type="project" value="InterPro"/>
</dbReference>
<dbReference type="Pfam" id="PF00368">
    <property type="entry name" value="HMG-CoA_red"/>
    <property type="match status" value="1"/>
</dbReference>
<reference evidence="6" key="1">
    <citation type="journal article" date="2014" name="Int. J. Syst. Evol. Microbiol.">
        <title>Complete genome sequence of Corynebacterium casei LMG S-19264T (=DSM 44701T), isolated from a smear-ripened cheese.</title>
        <authorList>
            <consortium name="US DOE Joint Genome Institute (JGI-PGF)"/>
            <person name="Walter F."/>
            <person name="Albersmeier A."/>
            <person name="Kalinowski J."/>
            <person name="Ruckert C."/>
        </authorList>
    </citation>
    <scope>NUCLEOTIDE SEQUENCE</scope>
    <source>
        <strain evidence="6">KCTC 12711</strain>
    </source>
</reference>
<gene>
    <name evidence="6" type="ORF">GCM10008090_00820</name>
</gene>
<dbReference type="PROSITE" id="PS50065">
    <property type="entry name" value="HMG_COA_REDUCTASE_4"/>
    <property type="match status" value="1"/>
</dbReference>
<organism evidence="6 7">
    <name type="scientific">Arenicella chitinivorans</name>
    <dbReference type="NCBI Taxonomy" id="1329800"/>
    <lineage>
        <taxon>Bacteria</taxon>
        <taxon>Pseudomonadati</taxon>
        <taxon>Pseudomonadota</taxon>
        <taxon>Gammaproteobacteria</taxon>
        <taxon>Arenicellales</taxon>
        <taxon>Arenicellaceae</taxon>
        <taxon>Arenicella</taxon>
    </lineage>
</organism>
<dbReference type="PANTHER" id="PTHR10572">
    <property type="entry name" value="3-HYDROXY-3-METHYLGLUTARYL-COENZYME A REDUCTASE"/>
    <property type="match status" value="1"/>
</dbReference>
<protein>
    <recommendedName>
        <fullName evidence="2">hydroxymethylglutaryl-CoA reductase (NADPH)</fullName>
        <ecNumber evidence="2">1.1.1.34</ecNumber>
    </recommendedName>
</protein>
<comment type="caution">
    <text evidence="6">The sequence shown here is derived from an EMBL/GenBank/DDBJ whole genome shotgun (WGS) entry which is preliminary data.</text>
</comment>
<dbReference type="GO" id="GO:0015936">
    <property type="term" value="P:coenzyme A metabolic process"/>
    <property type="evidence" value="ECO:0007669"/>
    <property type="project" value="InterPro"/>
</dbReference>
<evidence type="ECO:0000256" key="3">
    <source>
        <dbReference type="ARBA" id="ARBA00022857"/>
    </source>
</evidence>
<evidence type="ECO:0000313" key="7">
    <source>
        <dbReference type="Proteomes" id="UP000614811"/>
    </source>
</evidence>
<dbReference type="InterPro" id="IPR009029">
    <property type="entry name" value="HMG_CoA_Rdtase_sub-bd_dom_sf"/>
</dbReference>
<evidence type="ECO:0000256" key="5">
    <source>
        <dbReference type="SAM" id="MobiDB-lite"/>
    </source>
</evidence>
<dbReference type="InterPro" id="IPR004554">
    <property type="entry name" value="HMG_CoA_Rdtase_eu_arc"/>
</dbReference>
<dbReference type="SUPFAM" id="SSF55035">
    <property type="entry name" value="NAD-binding domain of HMG-CoA reductase"/>
    <property type="match status" value="1"/>
</dbReference>
<evidence type="ECO:0000256" key="4">
    <source>
        <dbReference type="ARBA" id="ARBA00023002"/>
    </source>
</evidence>
<dbReference type="Gene3D" id="3.90.770.10">
    <property type="entry name" value="3-hydroxy-3-methylglutaryl-coenzyme A Reductase, Chain A, domain 2"/>
    <property type="match status" value="1"/>
</dbReference>
<reference evidence="6" key="2">
    <citation type="submission" date="2020-09" db="EMBL/GenBank/DDBJ databases">
        <authorList>
            <person name="Sun Q."/>
            <person name="Kim S."/>
        </authorList>
    </citation>
    <scope>NUCLEOTIDE SEQUENCE</scope>
    <source>
        <strain evidence="6">KCTC 12711</strain>
    </source>
</reference>
<dbReference type="CDD" id="cd00643">
    <property type="entry name" value="HMG-CoA_reductase_classI"/>
    <property type="match status" value="1"/>
</dbReference>
<name>A0A918RF09_9GAMM</name>
<keyword evidence="4" id="KW-0560">Oxidoreductase</keyword>
<dbReference type="SUPFAM" id="SSF56542">
    <property type="entry name" value="Substrate-binding domain of HMG-CoA reductase"/>
    <property type="match status" value="1"/>
</dbReference>
<evidence type="ECO:0000256" key="1">
    <source>
        <dbReference type="ARBA" id="ARBA00007661"/>
    </source>
</evidence>
<accession>A0A918RF09</accession>
<dbReference type="InterPro" id="IPR009023">
    <property type="entry name" value="HMG_CoA_Rdtase_NAD(P)-bd_sf"/>
</dbReference>
<dbReference type="Gene3D" id="3.30.70.420">
    <property type="entry name" value="Hydroxymethylglutaryl-CoA reductase, class I/II, NAD/NADP-binding domain"/>
    <property type="match status" value="1"/>
</dbReference>
<proteinExistence type="inferred from homology"/>
<evidence type="ECO:0000256" key="2">
    <source>
        <dbReference type="ARBA" id="ARBA00012999"/>
    </source>
</evidence>
<dbReference type="AlphaFoldDB" id="A0A918RF09"/>